<dbReference type="PANTHER" id="PTHR44733:SF1">
    <property type="entry name" value="DNAJ HOMOLOG SUBFAMILY C MEMBER 22"/>
    <property type="match status" value="1"/>
</dbReference>
<dbReference type="PROSITE" id="PS50076">
    <property type="entry name" value="DNAJ_2"/>
    <property type="match status" value="1"/>
</dbReference>
<reference evidence="10" key="1">
    <citation type="submission" date="2021-04" db="EMBL/GenBank/DDBJ databases">
        <authorList>
            <consortium name="Molecular Ecology Group"/>
        </authorList>
    </citation>
    <scope>NUCLEOTIDE SEQUENCE</scope>
</reference>
<evidence type="ECO:0000256" key="4">
    <source>
        <dbReference type="ARBA" id="ARBA00022692"/>
    </source>
</evidence>
<feature type="transmembrane region" description="Helical" evidence="8">
    <location>
        <begin position="5"/>
        <end position="24"/>
    </location>
</feature>
<dbReference type="Proteomes" id="UP000678393">
    <property type="component" value="Unassembled WGS sequence"/>
</dbReference>
<feature type="transmembrane region" description="Helical" evidence="8">
    <location>
        <begin position="208"/>
        <end position="228"/>
    </location>
</feature>
<dbReference type="Gene3D" id="1.10.287.110">
    <property type="entry name" value="DnaJ domain"/>
    <property type="match status" value="1"/>
</dbReference>
<keyword evidence="6 8" id="KW-0472">Membrane</keyword>
<dbReference type="InterPro" id="IPR001623">
    <property type="entry name" value="DnaJ_domain"/>
</dbReference>
<dbReference type="SMART" id="SM00271">
    <property type="entry name" value="DnaJ"/>
    <property type="match status" value="1"/>
</dbReference>
<dbReference type="InterPro" id="IPR036869">
    <property type="entry name" value="J_dom_sf"/>
</dbReference>
<evidence type="ECO:0000313" key="10">
    <source>
        <dbReference type="EMBL" id="CAG5121524.1"/>
    </source>
</evidence>
<comment type="subcellular location">
    <subcellularLocation>
        <location evidence="2">Membrane</location>
        <topology evidence="2">Multi-pass membrane protein</topology>
    </subcellularLocation>
</comment>
<comment type="function">
    <text evidence="1">May function as a co-chaperone.</text>
</comment>
<evidence type="ECO:0000259" key="9">
    <source>
        <dbReference type="PROSITE" id="PS50076"/>
    </source>
</evidence>
<evidence type="ECO:0000256" key="7">
    <source>
        <dbReference type="SAM" id="MobiDB-lite"/>
    </source>
</evidence>
<proteinExistence type="predicted"/>
<dbReference type="EMBL" id="CAJHNH020001107">
    <property type="protein sequence ID" value="CAG5121524.1"/>
    <property type="molecule type" value="Genomic_DNA"/>
</dbReference>
<dbReference type="OrthoDB" id="10262359at2759"/>
<dbReference type="AlphaFoldDB" id="A0A8S3YX61"/>
<feature type="compositionally biased region" description="Polar residues" evidence="7">
    <location>
        <begin position="358"/>
        <end position="367"/>
    </location>
</feature>
<dbReference type="InterPro" id="IPR007829">
    <property type="entry name" value="TM2"/>
</dbReference>
<dbReference type="PANTHER" id="PTHR44733">
    <property type="entry name" value="DNAJ HOMOLOG SUBFAMILY C MEMBER 22"/>
    <property type="match status" value="1"/>
</dbReference>
<dbReference type="GO" id="GO:0016020">
    <property type="term" value="C:membrane"/>
    <property type="evidence" value="ECO:0007669"/>
    <property type="project" value="UniProtKB-SubCell"/>
</dbReference>
<keyword evidence="11" id="KW-1185">Reference proteome</keyword>
<organism evidence="10 11">
    <name type="scientific">Candidula unifasciata</name>
    <dbReference type="NCBI Taxonomy" id="100452"/>
    <lineage>
        <taxon>Eukaryota</taxon>
        <taxon>Metazoa</taxon>
        <taxon>Spiralia</taxon>
        <taxon>Lophotrochozoa</taxon>
        <taxon>Mollusca</taxon>
        <taxon>Gastropoda</taxon>
        <taxon>Heterobranchia</taxon>
        <taxon>Euthyneura</taxon>
        <taxon>Panpulmonata</taxon>
        <taxon>Eupulmonata</taxon>
        <taxon>Stylommatophora</taxon>
        <taxon>Helicina</taxon>
        <taxon>Helicoidea</taxon>
        <taxon>Geomitridae</taxon>
        <taxon>Candidula</taxon>
    </lineage>
</organism>
<gene>
    <name evidence="10" type="ORF">CUNI_LOCUS7082</name>
</gene>
<dbReference type="SUPFAM" id="SSF46565">
    <property type="entry name" value="Chaperone J-domain"/>
    <property type="match status" value="1"/>
</dbReference>
<name>A0A8S3YX61_9EUPU</name>
<comment type="caution">
    <text evidence="10">The sequence shown here is derived from an EMBL/GenBank/DDBJ whole genome shotgun (WGS) entry which is preliminary data.</text>
</comment>
<dbReference type="Pfam" id="PF00226">
    <property type="entry name" value="DnaJ"/>
    <property type="match status" value="1"/>
</dbReference>
<feature type="region of interest" description="Disordered" evidence="7">
    <location>
        <begin position="346"/>
        <end position="367"/>
    </location>
</feature>
<dbReference type="Pfam" id="PF05154">
    <property type="entry name" value="TM2"/>
    <property type="match status" value="1"/>
</dbReference>
<protein>
    <recommendedName>
        <fullName evidence="3">DnaJ homolog subfamily C member 22</fullName>
    </recommendedName>
</protein>
<keyword evidence="4 8" id="KW-0812">Transmembrane</keyword>
<evidence type="ECO:0000256" key="6">
    <source>
        <dbReference type="ARBA" id="ARBA00023136"/>
    </source>
</evidence>
<feature type="transmembrane region" description="Helical" evidence="8">
    <location>
        <begin position="83"/>
        <end position="103"/>
    </location>
</feature>
<evidence type="ECO:0000256" key="5">
    <source>
        <dbReference type="ARBA" id="ARBA00022989"/>
    </source>
</evidence>
<evidence type="ECO:0000256" key="8">
    <source>
        <dbReference type="SAM" id="Phobius"/>
    </source>
</evidence>
<feature type="domain" description="J" evidence="9">
    <location>
        <begin position="292"/>
        <end position="361"/>
    </location>
</feature>
<evidence type="ECO:0000256" key="2">
    <source>
        <dbReference type="ARBA" id="ARBA00004141"/>
    </source>
</evidence>
<accession>A0A8S3YX61</accession>
<evidence type="ECO:0000313" key="11">
    <source>
        <dbReference type="Proteomes" id="UP000678393"/>
    </source>
</evidence>
<feature type="transmembrane region" description="Helical" evidence="8">
    <location>
        <begin position="30"/>
        <end position="49"/>
    </location>
</feature>
<evidence type="ECO:0000256" key="1">
    <source>
        <dbReference type="ARBA" id="ARBA00002080"/>
    </source>
</evidence>
<sequence>MASTVIAYIIWLFLGWAGLHHLYLGRVNQAIVWFATFGGCGVGLIRDFWKIPEYVRWCNGDVSLQRKHLQRTIMKPRPGCSTFRFVGMLVMGLIAATVFSALVPDFSQMSMTHPFTYLILRCTYVALLMLGNGLGVYLVANIGELQCAKWYPFVASVGITPWLLDKHPNLLTACFFTALITWYKGLRWKPLPVEMEGTYTNKKFWKNVAIYCVACTVWLSVLFAGLYFNATITVEGGEKIPVREALGNFFRSDAWKRTKESLWHLLTILWREGVWHAWSDTRRVFDFSGEISAFKVLRLPTGATQEEILKQCRKLSAEHHPDRFKTPEEKELAQEKFIEIQKACTSLSSRQAKRARSNTKSTDNSDL</sequence>
<dbReference type="CDD" id="cd06257">
    <property type="entry name" value="DnaJ"/>
    <property type="match status" value="1"/>
</dbReference>
<feature type="transmembrane region" description="Helical" evidence="8">
    <location>
        <begin position="115"/>
        <end position="140"/>
    </location>
</feature>
<keyword evidence="5 8" id="KW-1133">Transmembrane helix</keyword>
<evidence type="ECO:0000256" key="3">
    <source>
        <dbReference type="ARBA" id="ARBA00020945"/>
    </source>
</evidence>